<name>A0A179BAL1_RHILE</name>
<reference evidence="1" key="1">
    <citation type="submission" date="2016-04" db="EMBL/GenBank/DDBJ databases">
        <title>Fast-growing isolate from the root nodules of Vavilovia formosa.</title>
        <authorList>
            <person name="Kimeklis A."/>
            <person name="Safronova V."/>
            <person name="Belimov A."/>
            <person name="Andronov E."/>
        </authorList>
    </citation>
    <scope>NUCLEOTIDE SEQUENCE [LARGE SCALE GENOMIC DNA]</scope>
    <source>
        <strain evidence="1">Vaf-46</strain>
    </source>
</reference>
<organism evidence="1">
    <name type="scientific">Rhizobium leguminosarum</name>
    <dbReference type="NCBI Taxonomy" id="384"/>
    <lineage>
        <taxon>Bacteria</taxon>
        <taxon>Pseudomonadati</taxon>
        <taxon>Pseudomonadota</taxon>
        <taxon>Alphaproteobacteria</taxon>
        <taxon>Hyphomicrobiales</taxon>
        <taxon>Rhizobiaceae</taxon>
        <taxon>Rhizobium/Agrobacterium group</taxon>
        <taxon>Rhizobium</taxon>
    </lineage>
</organism>
<gene>
    <name evidence="1" type="ORF">A4U53_35435</name>
</gene>
<dbReference type="AlphaFoldDB" id="A0A179BAL1"/>
<dbReference type="EMBL" id="LWBS01000462">
    <property type="protein sequence ID" value="OAP88141.1"/>
    <property type="molecule type" value="Genomic_DNA"/>
</dbReference>
<comment type="caution">
    <text evidence="1">The sequence shown here is derived from an EMBL/GenBank/DDBJ whole genome shotgun (WGS) entry which is preliminary data.</text>
</comment>
<protein>
    <submittedName>
        <fullName evidence="1">Uncharacterized protein</fullName>
    </submittedName>
</protein>
<sequence length="93" mass="9929">MLFGRSRASVGLKISFGEPVGVDDVNDDNPFRCHPVEGDVAHVEEAAKAGAEFVALFSHRGSVGKKHENPVPIEKVGVCLRLAEVEASIFVDA</sequence>
<accession>A0A179BAL1</accession>
<proteinExistence type="predicted"/>
<evidence type="ECO:0000313" key="1">
    <source>
        <dbReference type="EMBL" id="OAP88141.1"/>
    </source>
</evidence>